<proteinExistence type="predicted"/>
<sequence length="73" mass="8539">MVQPYFGTRLTLVPNVIGAKLLMKYKDLEQIENNSEISKSREKCYSNANEHAPNVLVFEKRKRGRQRTKKETI</sequence>
<keyword evidence="1" id="KW-1185">Reference proteome</keyword>
<accession>A0A915JEG3</accession>
<dbReference type="Proteomes" id="UP000887565">
    <property type="component" value="Unplaced"/>
</dbReference>
<reference evidence="2" key="1">
    <citation type="submission" date="2022-11" db="UniProtKB">
        <authorList>
            <consortium name="WormBaseParasite"/>
        </authorList>
    </citation>
    <scope>IDENTIFICATION</scope>
</reference>
<evidence type="ECO:0000313" key="2">
    <source>
        <dbReference type="WBParaSite" id="nRc.2.0.1.t24200-RA"/>
    </source>
</evidence>
<protein>
    <submittedName>
        <fullName evidence="2">Uncharacterized protein</fullName>
    </submittedName>
</protein>
<organism evidence="1 2">
    <name type="scientific">Romanomermis culicivorax</name>
    <name type="common">Nematode worm</name>
    <dbReference type="NCBI Taxonomy" id="13658"/>
    <lineage>
        <taxon>Eukaryota</taxon>
        <taxon>Metazoa</taxon>
        <taxon>Ecdysozoa</taxon>
        <taxon>Nematoda</taxon>
        <taxon>Enoplea</taxon>
        <taxon>Dorylaimia</taxon>
        <taxon>Mermithida</taxon>
        <taxon>Mermithoidea</taxon>
        <taxon>Mermithidae</taxon>
        <taxon>Romanomermis</taxon>
    </lineage>
</organism>
<evidence type="ECO:0000313" key="1">
    <source>
        <dbReference type="Proteomes" id="UP000887565"/>
    </source>
</evidence>
<dbReference type="AlphaFoldDB" id="A0A915JEG3"/>
<name>A0A915JEG3_ROMCU</name>
<dbReference type="WBParaSite" id="nRc.2.0.1.t24200-RA">
    <property type="protein sequence ID" value="nRc.2.0.1.t24200-RA"/>
    <property type="gene ID" value="nRc.2.0.1.g24200"/>
</dbReference>